<dbReference type="GO" id="GO:0043565">
    <property type="term" value="F:sequence-specific DNA binding"/>
    <property type="evidence" value="ECO:0007669"/>
    <property type="project" value="InterPro"/>
</dbReference>
<proteinExistence type="predicted"/>
<evidence type="ECO:0000313" key="5">
    <source>
        <dbReference type="EMBL" id="ABE48810.1"/>
    </source>
</evidence>
<dbReference type="InterPro" id="IPR009057">
    <property type="entry name" value="Homeodomain-like_sf"/>
</dbReference>
<keyword evidence="6" id="KW-1185">Reference proteome</keyword>
<dbReference type="InterPro" id="IPR050204">
    <property type="entry name" value="AraC_XylS_family_regulators"/>
</dbReference>
<dbReference type="eggNOG" id="COG2207">
    <property type="taxonomic scope" value="Bacteria"/>
</dbReference>
<gene>
    <name evidence="5" type="ordered locus">Mfla_0540</name>
</gene>
<dbReference type="PANTHER" id="PTHR46796">
    <property type="entry name" value="HTH-TYPE TRANSCRIPTIONAL ACTIVATOR RHAS-RELATED"/>
    <property type="match status" value="1"/>
</dbReference>
<dbReference type="PANTHER" id="PTHR46796:SF12">
    <property type="entry name" value="HTH-TYPE DNA-BINDING TRANSCRIPTIONAL ACTIVATOR EUTR"/>
    <property type="match status" value="1"/>
</dbReference>
<accession>Q1H3X7</accession>
<evidence type="ECO:0000256" key="2">
    <source>
        <dbReference type="ARBA" id="ARBA00023125"/>
    </source>
</evidence>
<evidence type="ECO:0000256" key="3">
    <source>
        <dbReference type="ARBA" id="ARBA00023163"/>
    </source>
</evidence>
<dbReference type="Proteomes" id="UP000002440">
    <property type="component" value="Chromosome"/>
</dbReference>
<keyword evidence="1" id="KW-0805">Transcription regulation</keyword>
<dbReference type="KEGG" id="mfa:Mfla_0540"/>
<evidence type="ECO:0000259" key="4">
    <source>
        <dbReference type="PROSITE" id="PS01124"/>
    </source>
</evidence>
<dbReference type="EMBL" id="CP000284">
    <property type="protein sequence ID" value="ABE48810.1"/>
    <property type="molecule type" value="Genomic_DNA"/>
</dbReference>
<keyword evidence="2" id="KW-0238">DNA-binding</keyword>
<dbReference type="SMART" id="SM00342">
    <property type="entry name" value="HTH_ARAC"/>
    <property type="match status" value="1"/>
</dbReference>
<name>Q1H3X7_METFK</name>
<organism evidence="5 6">
    <name type="scientific">Methylobacillus flagellatus (strain ATCC 51484 / DSM 6875 / VKM B-1610 / KT)</name>
    <dbReference type="NCBI Taxonomy" id="265072"/>
    <lineage>
        <taxon>Bacteria</taxon>
        <taxon>Pseudomonadati</taxon>
        <taxon>Pseudomonadota</taxon>
        <taxon>Betaproteobacteria</taxon>
        <taxon>Nitrosomonadales</taxon>
        <taxon>Methylophilaceae</taxon>
        <taxon>Methylobacillus</taxon>
    </lineage>
</organism>
<dbReference type="Pfam" id="PF12833">
    <property type="entry name" value="HTH_18"/>
    <property type="match status" value="1"/>
</dbReference>
<dbReference type="OrthoDB" id="185346at2"/>
<feature type="domain" description="HTH araC/xylS-type" evidence="4">
    <location>
        <begin position="222"/>
        <end position="331"/>
    </location>
</feature>
<reference evidence="5" key="1">
    <citation type="submission" date="2006-03" db="EMBL/GenBank/DDBJ databases">
        <title>Complete sequence of Methylobacillus flagellatus KT.</title>
        <authorList>
            <consortium name="US DOE Joint Genome Institute"/>
            <person name="Copeland A."/>
            <person name="Lucas S."/>
            <person name="Lapidus A."/>
            <person name="Barry K."/>
            <person name="Detter J.C."/>
            <person name="Glavina del Rio T."/>
            <person name="Hammon N."/>
            <person name="Israni S."/>
            <person name="Dalin E."/>
            <person name="Tice H."/>
            <person name="Pitluck S."/>
            <person name="Brettin T."/>
            <person name="Bruce D."/>
            <person name="Han C."/>
            <person name="Tapia R."/>
            <person name="Saunders E."/>
            <person name="Gilna P."/>
            <person name="Schmutz J."/>
            <person name="Larimer F."/>
            <person name="Land M."/>
            <person name="Kyrpides N."/>
            <person name="Anderson I."/>
            <person name="Richardson P."/>
        </authorList>
    </citation>
    <scope>NUCLEOTIDE SEQUENCE [LARGE SCALE GENOMIC DNA]</scope>
    <source>
        <strain evidence="5">KT</strain>
    </source>
</reference>
<dbReference type="SUPFAM" id="SSF46689">
    <property type="entry name" value="Homeodomain-like"/>
    <property type="match status" value="1"/>
</dbReference>
<dbReference type="HOGENOM" id="CLU_047930_2_0_4"/>
<evidence type="ECO:0000313" key="6">
    <source>
        <dbReference type="Proteomes" id="UP000002440"/>
    </source>
</evidence>
<dbReference type="RefSeq" id="WP_011478907.1">
    <property type="nucleotide sequence ID" value="NC_007947.1"/>
</dbReference>
<dbReference type="InterPro" id="IPR018060">
    <property type="entry name" value="HTH_AraC"/>
</dbReference>
<dbReference type="GO" id="GO:0003700">
    <property type="term" value="F:DNA-binding transcription factor activity"/>
    <property type="evidence" value="ECO:0007669"/>
    <property type="project" value="InterPro"/>
</dbReference>
<keyword evidence="3" id="KW-0804">Transcription</keyword>
<protein>
    <submittedName>
        <fullName evidence="5">Transcriptional regulator, AraC family</fullName>
    </submittedName>
</protein>
<sequence length="337" mass="38458">MNIQEQFLGSGSRGSYELHLVDRRPKDVLEQAEALPFWKQDYTQLDKGAFSGAVTSVSCQGIQIFREKMNRAVDQLASAPADTYVIGLPTMIEGEATWGMLPVKQDSLITLNKNTELLFRTSHCSEIAAAVISAQRLEEYAALVEWVDLREIMRKVKAVEQISSTIANRLMTSLVGGTRYISDVHESASVKHMWPNFEEDLMSTCLQALVQAKDSINHHYDHRIHRYIVNRVRDFTLLNSCCPLTISELCIELRVSRRTLNHAFLRVLGITPVAYMRNVRLHRVRAELQSAPDSVTSIANVATKWGFWHMSLFSRYYRELFGECPNKTLERTRLHKA</sequence>
<dbReference type="AlphaFoldDB" id="Q1H3X7"/>
<dbReference type="PROSITE" id="PS01124">
    <property type="entry name" value="HTH_ARAC_FAMILY_2"/>
    <property type="match status" value="1"/>
</dbReference>
<dbReference type="Gene3D" id="1.10.10.60">
    <property type="entry name" value="Homeodomain-like"/>
    <property type="match status" value="1"/>
</dbReference>
<evidence type="ECO:0000256" key="1">
    <source>
        <dbReference type="ARBA" id="ARBA00023015"/>
    </source>
</evidence>